<feature type="transmembrane region" description="Helical" evidence="6">
    <location>
        <begin position="65"/>
        <end position="85"/>
    </location>
</feature>
<keyword evidence="3 6" id="KW-0812">Transmembrane</keyword>
<keyword evidence="5 6" id="KW-0472">Membrane</keyword>
<feature type="transmembrane region" description="Helical" evidence="6">
    <location>
        <begin position="148"/>
        <end position="168"/>
    </location>
</feature>
<dbReference type="AlphaFoldDB" id="A0A1Q6DTW9"/>
<dbReference type="GO" id="GO:0016020">
    <property type="term" value="C:membrane"/>
    <property type="evidence" value="ECO:0007669"/>
    <property type="project" value="UniProtKB-SubCell"/>
</dbReference>
<feature type="transmembrane region" description="Helical" evidence="6">
    <location>
        <begin position="39"/>
        <end position="59"/>
    </location>
</feature>
<evidence type="ECO:0000313" key="7">
    <source>
        <dbReference type="EMBL" id="OKY77806.1"/>
    </source>
</evidence>
<evidence type="ECO:0000256" key="4">
    <source>
        <dbReference type="ARBA" id="ARBA00022989"/>
    </source>
</evidence>
<proteinExistence type="inferred from homology"/>
<comment type="caution">
    <text evidence="7">The sequence shown here is derived from an EMBL/GenBank/DDBJ whole genome shotgun (WGS) entry which is preliminary data.</text>
</comment>
<feature type="transmembrane region" description="Helical" evidence="6">
    <location>
        <begin position="97"/>
        <end position="117"/>
    </location>
</feature>
<organism evidence="7 8">
    <name type="scientific">Methanohalarchaeum thermophilum</name>
    <dbReference type="NCBI Taxonomy" id="1903181"/>
    <lineage>
        <taxon>Archaea</taxon>
        <taxon>Methanobacteriati</taxon>
        <taxon>Methanobacteriota</taxon>
        <taxon>Methanonatronarchaeia</taxon>
        <taxon>Methanonatronarchaeales</taxon>
        <taxon>Methanonatronarchaeaceae</taxon>
        <taxon>Candidatus Methanohalarchaeum</taxon>
    </lineage>
</organism>
<dbReference type="Pfam" id="PF01184">
    <property type="entry name" value="Gpr1_Fun34_YaaH"/>
    <property type="match status" value="1"/>
</dbReference>
<evidence type="ECO:0000256" key="1">
    <source>
        <dbReference type="ARBA" id="ARBA00004141"/>
    </source>
</evidence>
<dbReference type="InterPro" id="IPR000791">
    <property type="entry name" value="Gpr1/Fun34/SatP-like"/>
</dbReference>
<dbReference type="InParanoid" id="A0A1Q6DTW9"/>
<name>A0A1Q6DTW9_METT1</name>
<dbReference type="Proteomes" id="UP000185744">
    <property type="component" value="Unassembled WGS sequence"/>
</dbReference>
<evidence type="ECO:0000313" key="8">
    <source>
        <dbReference type="Proteomes" id="UP000185744"/>
    </source>
</evidence>
<evidence type="ECO:0000256" key="3">
    <source>
        <dbReference type="ARBA" id="ARBA00022692"/>
    </source>
</evidence>
<feature type="transmembrane region" description="Helical" evidence="6">
    <location>
        <begin position="6"/>
        <end position="27"/>
    </location>
</feature>
<accession>A0A1Q6DTW9</accession>
<evidence type="ECO:0000256" key="6">
    <source>
        <dbReference type="SAM" id="Phobius"/>
    </source>
</evidence>
<comment type="similarity">
    <text evidence="2">Belongs to the acetate uptake transporter (AceTr) (TC 2.A.96) family.</text>
</comment>
<protein>
    <submittedName>
        <fullName evidence="7">Succinate-acetate transporter protein</fullName>
    </submittedName>
</protein>
<keyword evidence="4 6" id="KW-1133">Transmembrane helix</keyword>
<evidence type="ECO:0000256" key="5">
    <source>
        <dbReference type="ARBA" id="ARBA00023136"/>
    </source>
</evidence>
<reference evidence="7" key="1">
    <citation type="submission" date="2016-12" db="EMBL/GenBank/DDBJ databases">
        <title>Discovery of methanogenic haloarchaea.</title>
        <authorList>
            <person name="Sorokin D.Y."/>
            <person name="Makarova K.S."/>
            <person name="Abbas B."/>
            <person name="Ferrer M."/>
            <person name="Golyshin P.N."/>
        </authorList>
    </citation>
    <scope>NUCLEOTIDE SEQUENCE [LARGE SCALE GENOMIC DNA]</scope>
    <source>
        <strain evidence="7">HMET1</strain>
    </source>
</reference>
<keyword evidence="8" id="KW-1185">Reference proteome</keyword>
<gene>
    <name evidence="7" type="ORF">BTN85_0278</name>
</gene>
<sequence>MGDSNIGNPVIIALSSFATALLVLGIVEATGMHKFAPALLFAVFWAGVAQIPTALISAIRGDVYVGSVVGTFGNWLLAFFLLQFVSATGAVPVDPAAVGLFSLILVPAILILWIPAIKAGDTPFNAAFAVLTVMILFLSSGEILGNPMFIKIAGVLALIAAAIIYYVMYENTMHLCT</sequence>
<comment type="subcellular location">
    <subcellularLocation>
        <location evidence="1">Membrane</location>
        <topology evidence="1">Multi-pass membrane protein</topology>
    </subcellularLocation>
</comment>
<dbReference type="EMBL" id="MSDW01000001">
    <property type="protein sequence ID" value="OKY77806.1"/>
    <property type="molecule type" value="Genomic_DNA"/>
</dbReference>
<evidence type="ECO:0000256" key="2">
    <source>
        <dbReference type="ARBA" id="ARBA00005587"/>
    </source>
</evidence>
<feature type="transmembrane region" description="Helical" evidence="6">
    <location>
        <begin position="123"/>
        <end position="141"/>
    </location>
</feature>